<dbReference type="KEGG" id="odi:ODI_R3671"/>
<dbReference type="Proteomes" id="UP000078558">
    <property type="component" value="Chromosome I"/>
</dbReference>
<dbReference type="AlphaFoldDB" id="A0A1C3JXT3"/>
<dbReference type="InterPro" id="IPR012318">
    <property type="entry name" value="HTH_CRP"/>
</dbReference>
<dbReference type="SMART" id="SM00100">
    <property type="entry name" value="cNMP"/>
    <property type="match status" value="1"/>
</dbReference>
<dbReference type="GO" id="GO:0003700">
    <property type="term" value="F:DNA-binding transcription factor activity"/>
    <property type="evidence" value="ECO:0007669"/>
    <property type="project" value="TreeGrafter"/>
</dbReference>
<keyword evidence="2" id="KW-0238">DNA-binding</keyword>
<keyword evidence="8" id="KW-1185">Reference proteome</keyword>
<evidence type="ECO:0000313" key="8">
    <source>
        <dbReference type="Proteomes" id="UP000078558"/>
    </source>
</evidence>
<accession>A0A1C3JXT3</accession>
<evidence type="ECO:0000259" key="5">
    <source>
        <dbReference type="PROSITE" id="PS51063"/>
    </source>
</evidence>
<evidence type="ECO:0000256" key="1">
    <source>
        <dbReference type="ARBA" id="ARBA00023015"/>
    </source>
</evidence>
<keyword evidence="3" id="KW-0804">Transcription</keyword>
<evidence type="ECO:0000313" key="6">
    <source>
        <dbReference type="EMBL" id="SBT24050.1"/>
    </source>
</evidence>
<proteinExistence type="predicted"/>
<sequence>MRIVIFTNCEWFLPFPGMTNVNQPSPDAAVSLLARHPLLRGLPRDIATDLMRDALPLHAEAGQILFGEGEEARHYLLIETGEAEVMRYGYNGDERVFRVFEPGQLMAEAAMFMPHGRYPMQARARTDLQGWRLDRQHLHQACRRWPDLALKLLAGLSQGLYDQVNKVDWMTSSSAPERLANYLMDLQKRQGDMLTLPLNQRQLAAHLGIRAETLSRLLNDWQSQGTLRGKRREWILLDRDVLARLATTARRPF</sequence>
<dbReference type="InterPro" id="IPR000595">
    <property type="entry name" value="cNMP-bd_dom"/>
</dbReference>
<reference evidence="6 8" key="1">
    <citation type="submission" date="2016-06" db="EMBL/GenBank/DDBJ databases">
        <authorList>
            <person name="Kjaerup R.B."/>
            <person name="Dalgaard T.S."/>
            <person name="Juul-Madsen H.R."/>
        </authorList>
    </citation>
    <scope>NUCLEOTIDE SEQUENCE [LARGE SCALE GENOMIC DNA]</scope>
    <source>
        <strain evidence="6">Orrdi1</strain>
    </source>
</reference>
<dbReference type="CDD" id="cd00038">
    <property type="entry name" value="CAP_ED"/>
    <property type="match status" value="1"/>
</dbReference>
<dbReference type="EMBL" id="FLRC01000005">
    <property type="protein sequence ID" value="SBT24050.1"/>
    <property type="molecule type" value="Genomic_DNA"/>
</dbReference>
<dbReference type="InterPro" id="IPR036390">
    <property type="entry name" value="WH_DNA-bd_sf"/>
</dbReference>
<dbReference type="SUPFAM" id="SSF51206">
    <property type="entry name" value="cAMP-binding domain-like"/>
    <property type="match status" value="1"/>
</dbReference>
<dbReference type="Pfam" id="PF13545">
    <property type="entry name" value="HTH_Crp_2"/>
    <property type="match status" value="1"/>
</dbReference>
<evidence type="ECO:0000259" key="4">
    <source>
        <dbReference type="PROSITE" id="PS50042"/>
    </source>
</evidence>
<evidence type="ECO:0000313" key="7">
    <source>
        <dbReference type="EMBL" id="SOE51766.1"/>
    </source>
</evidence>
<organism evidence="6 8">
    <name type="scientific">Orrella dioscoreae</name>
    <dbReference type="NCBI Taxonomy" id="1851544"/>
    <lineage>
        <taxon>Bacteria</taxon>
        <taxon>Pseudomonadati</taxon>
        <taxon>Pseudomonadota</taxon>
        <taxon>Betaproteobacteria</taxon>
        <taxon>Burkholderiales</taxon>
        <taxon>Alcaligenaceae</taxon>
        <taxon>Orrella</taxon>
    </lineage>
</organism>
<dbReference type="Gene3D" id="1.10.10.10">
    <property type="entry name" value="Winged helix-like DNA-binding domain superfamily/Winged helix DNA-binding domain"/>
    <property type="match status" value="1"/>
</dbReference>
<dbReference type="SUPFAM" id="SSF46785">
    <property type="entry name" value="Winged helix' DNA-binding domain"/>
    <property type="match status" value="1"/>
</dbReference>
<evidence type="ECO:0000256" key="3">
    <source>
        <dbReference type="ARBA" id="ARBA00023163"/>
    </source>
</evidence>
<dbReference type="PANTHER" id="PTHR24567">
    <property type="entry name" value="CRP FAMILY TRANSCRIPTIONAL REGULATORY PROTEIN"/>
    <property type="match status" value="1"/>
</dbReference>
<dbReference type="PANTHER" id="PTHR24567:SF26">
    <property type="entry name" value="REGULATORY PROTEIN YEIL"/>
    <property type="match status" value="1"/>
</dbReference>
<dbReference type="GO" id="GO:0005829">
    <property type="term" value="C:cytosol"/>
    <property type="evidence" value="ECO:0007669"/>
    <property type="project" value="TreeGrafter"/>
</dbReference>
<name>A0A1C3JXT3_9BURK</name>
<dbReference type="STRING" id="1851544.ODI_03469"/>
<dbReference type="Gene3D" id="2.60.120.10">
    <property type="entry name" value="Jelly Rolls"/>
    <property type="match status" value="1"/>
</dbReference>
<dbReference type="Pfam" id="PF00027">
    <property type="entry name" value="cNMP_binding"/>
    <property type="match status" value="1"/>
</dbReference>
<dbReference type="InterPro" id="IPR050397">
    <property type="entry name" value="Env_Response_Regulators"/>
</dbReference>
<keyword evidence="1" id="KW-0805">Transcription regulation</keyword>
<feature type="domain" description="HTH crp-type" evidence="5">
    <location>
        <begin position="173"/>
        <end position="240"/>
    </location>
</feature>
<gene>
    <name evidence="6" type="ORF">ODI_03469</name>
    <name evidence="7" type="ORF">ODI_R3671</name>
</gene>
<dbReference type="InterPro" id="IPR014710">
    <property type="entry name" value="RmlC-like_jellyroll"/>
</dbReference>
<dbReference type="InterPro" id="IPR036388">
    <property type="entry name" value="WH-like_DNA-bd_sf"/>
</dbReference>
<evidence type="ECO:0000256" key="2">
    <source>
        <dbReference type="ARBA" id="ARBA00023125"/>
    </source>
</evidence>
<dbReference type="GO" id="GO:0003677">
    <property type="term" value="F:DNA binding"/>
    <property type="evidence" value="ECO:0007669"/>
    <property type="project" value="UniProtKB-KW"/>
</dbReference>
<dbReference type="PROSITE" id="PS50042">
    <property type="entry name" value="CNMP_BINDING_3"/>
    <property type="match status" value="1"/>
</dbReference>
<reference evidence="7 8" key="2">
    <citation type="submission" date="2017-08" db="EMBL/GenBank/DDBJ databases">
        <authorList>
            <person name="de Groot N.N."/>
        </authorList>
    </citation>
    <scope>NUCLEOTIDE SEQUENCE [LARGE SCALE GENOMIC DNA]</scope>
    <source>
        <strain evidence="7">Orrdi1</strain>
    </source>
</reference>
<dbReference type="PROSITE" id="PS51063">
    <property type="entry name" value="HTH_CRP_2"/>
    <property type="match status" value="1"/>
</dbReference>
<feature type="domain" description="Cyclic nucleotide-binding" evidence="4">
    <location>
        <begin position="38"/>
        <end position="140"/>
    </location>
</feature>
<dbReference type="EMBL" id="LT907988">
    <property type="protein sequence ID" value="SOE51766.1"/>
    <property type="molecule type" value="Genomic_DNA"/>
</dbReference>
<dbReference type="InterPro" id="IPR018490">
    <property type="entry name" value="cNMP-bd_dom_sf"/>
</dbReference>
<dbReference type="SMART" id="SM00419">
    <property type="entry name" value="HTH_CRP"/>
    <property type="match status" value="1"/>
</dbReference>
<protein>
    <submittedName>
        <fullName evidence="6">Nitric oxide-responding transcriptional regulator Dnr (Crp/Fnr family)</fullName>
    </submittedName>
</protein>